<sequence>MYLLSLGALQKIFSKLFPQITHRHSTSHRYTLRLVSVVDTRPHLPVLVSSAFRAVASFVAGSVRAQDGGTKIVGFGPVLATNEISGRGKPTLSIGQAATLACVVGAETGECTYYATRCGNWLGCQ</sequence>
<organism evidence="1 2">
    <name type="scientific">Batillaria attramentaria</name>
    <dbReference type="NCBI Taxonomy" id="370345"/>
    <lineage>
        <taxon>Eukaryota</taxon>
        <taxon>Metazoa</taxon>
        <taxon>Spiralia</taxon>
        <taxon>Lophotrochozoa</taxon>
        <taxon>Mollusca</taxon>
        <taxon>Gastropoda</taxon>
        <taxon>Caenogastropoda</taxon>
        <taxon>Sorbeoconcha</taxon>
        <taxon>Cerithioidea</taxon>
        <taxon>Batillariidae</taxon>
        <taxon>Batillaria</taxon>
    </lineage>
</organism>
<protein>
    <submittedName>
        <fullName evidence="1">Uncharacterized protein</fullName>
    </submittedName>
</protein>
<accession>A0ABD0J0Z9</accession>
<dbReference type="EMBL" id="JACVVK020000772">
    <property type="protein sequence ID" value="KAK7447333.1"/>
    <property type="molecule type" value="Genomic_DNA"/>
</dbReference>
<dbReference type="AlphaFoldDB" id="A0ABD0J0Z9"/>
<dbReference type="Proteomes" id="UP001519460">
    <property type="component" value="Unassembled WGS sequence"/>
</dbReference>
<comment type="caution">
    <text evidence="1">The sequence shown here is derived from an EMBL/GenBank/DDBJ whole genome shotgun (WGS) entry which is preliminary data.</text>
</comment>
<name>A0ABD0J0Z9_9CAEN</name>
<gene>
    <name evidence="1" type="ORF">BaRGS_00040191</name>
</gene>
<reference evidence="1 2" key="1">
    <citation type="journal article" date="2023" name="Sci. Data">
        <title>Genome assembly of the Korean intertidal mud-creeper Batillaria attramentaria.</title>
        <authorList>
            <person name="Patra A.K."/>
            <person name="Ho P.T."/>
            <person name="Jun S."/>
            <person name="Lee S.J."/>
            <person name="Kim Y."/>
            <person name="Won Y.J."/>
        </authorList>
    </citation>
    <scope>NUCLEOTIDE SEQUENCE [LARGE SCALE GENOMIC DNA]</scope>
    <source>
        <strain evidence="1">Wonlab-2016</strain>
    </source>
</reference>
<evidence type="ECO:0000313" key="2">
    <source>
        <dbReference type="Proteomes" id="UP001519460"/>
    </source>
</evidence>
<proteinExistence type="predicted"/>
<keyword evidence="2" id="KW-1185">Reference proteome</keyword>
<evidence type="ECO:0000313" key="1">
    <source>
        <dbReference type="EMBL" id="KAK7447333.1"/>
    </source>
</evidence>